<evidence type="ECO:0000256" key="1">
    <source>
        <dbReference type="SAM" id="MobiDB-lite"/>
    </source>
</evidence>
<proteinExistence type="predicted"/>
<accession>A0A4V1WYY4</accession>
<comment type="caution">
    <text evidence="2">The sequence shown here is derived from an EMBL/GenBank/DDBJ whole genome shotgun (WGS) entry which is preliminary data.</text>
</comment>
<evidence type="ECO:0000313" key="2">
    <source>
        <dbReference type="EMBL" id="RYO37440.1"/>
    </source>
</evidence>
<sequence>MKKYSRWTDDETVVVLNHIDWCLANKQDYWQTIHSKFNEETGRVPDESQIVTRLKAICKQQTPRIHYKHLIAHGTVVLEDATIAGPILEAMKYGRENLSLDVLEKRRKEIPLSQAGLSQASTSKDVLRMFPNVKQRSKRQTKKKRRLDNHRHSLHDRPSGSRENSGLIIHHSQVDRKRKRADSVPHNDIASSLDLPNPETVTLGMTTESDLPAQLGSPESGNTVSHLHKRLEALEGEVKSMSELGHNTEQALKMAIQCITWVFREQIGPKNKIPEEIFSTMQLVERTIKQNPSDALGRLIKDLQQANVVRQRYQETVRDLIGSRDYAKKVGFPPLPLPSELAEDWRRIRSPLKETMVGTGAHVSRIKLAMTGSFSNTHLDDLAKCREGGAYEAQPWICTRQLYLDNPTAAQHLLAVVLCQLLFCGTETMCEVTPASRAFQIYRTVTEDREEIRRIDTIAFQLFTNQPSFVTEVLPDRIQKMRECLEACAREFTTGVSCNSPFRHLDFMSVEAVKHALSLKRALMLSVFEYEIHFAIPGMDFDPVWMDAEDENGVSLDPLTCAKMKVSICVFPGLVQAPTKKLPGDADISAALLQAKSFFPPPLKACPSLEHDIIVAKAIVLVHDGNIDAT</sequence>
<reference evidence="3" key="1">
    <citation type="journal article" date="2019" name="bioRxiv">
        <title>Genomics, evolutionary history and diagnostics of the Alternaria alternata species group including apple and Asian pear pathotypes.</title>
        <authorList>
            <person name="Armitage A.D."/>
            <person name="Cockerton H.M."/>
            <person name="Sreenivasaprasad S."/>
            <person name="Woodhall J.W."/>
            <person name="Lane C.R."/>
            <person name="Harrison R.J."/>
            <person name="Clarkson J.P."/>
        </authorList>
    </citation>
    <scope>NUCLEOTIDE SEQUENCE [LARGE SCALE GENOMIC DNA]</scope>
    <source>
        <strain evidence="3">RGR 97.0016</strain>
    </source>
</reference>
<dbReference type="AlphaFoldDB" id="A0A4V1WYY4"/>
<dbReference type="EMBL" id="PEJP01000068">
    <property type="protein sequence ID" value="RYO37440.1"/>
    <property type="molecule type" value="Genomic_DNA"/>
</dbReference>
<keyword evidence="3" id="KW-1185">Reference proteome</keyword>
<evidence type="ECO:0000313" key="3">
    <source>
        <dbReference type="Proteomes" id="UP000293823"/>
    </source>
</evidence>
<protein>
    <submittedName>
        <fullName evidence="2">Uncharacterized protein</fullName>
    </submittedName>
</protein>
<name>A0A4V1WYY4_9PLEO</name>
<feature type="region of interest" description="Disordered" evidence="1">
    <location>
        <begin position="123"/>
        <end position="204"/>
    </location>
</feature>
<feature type="compositionally biased region" description="Basic residues" evidence="1">
    <location>
        <begin position="135"/>
        <end position="154"/>
    </location>
</feature>
<dbReference type="Proteomes" id="UP000293823">
    <property type="component" value="Unassembled WGS sequence"/>
</dbReference>
<organism evidence="2 3">
    <name type="scientific">Alternaria arborescens</name>
    <dbReference type="NCBI Taxonomy" id="156630"/>
    <lineage>
        <taxon>Eukaryota</taxon>
        <taxon>Fungi</taxon>
        <taxon>Dikarya</taxon>
        <taxon>Ascomycota</taxon>
        <taxon>Pezizomycotina</taxon>
        <taxon>Dothideomycetes</taxon>
        <taxon>Pleosporomycetidae</taxon>
        <taxon>Pleosporales</taxon>
        <taxon>Pleosporineae</taxon>
        <taxon>Pleosporaceae</taxon>
        <taxon>Alternaria</taxon>
        <taxon>Alternaria sect. Alternaria</taxon>
    </lineage>
</organism>
<gene>
    <name evidence="2" type="ORF">AA0113_g11416</name>
</gene>
<dbReference type="OrthoDB" id="3789882at2759"/>